<organism evidence="8 9">
    <name type="scientific">Linum trigynum</name>
    <dbReference type="NCBI Taxonomy" id="586398"/>
    <lineage>
        <taxon>Eukaryota</taxon>
        <taxon>Viridiplantae</taxon>
        <taxon>Streptophyta</taxon>
        <taxon>Embryophyta</taxon>
        <taxon>Tracheophyta</taxon>
        <taxon>Spermatophyta</taxon>
        <taxon>Magnoliopsida</taxon>
        <taxon>eudicotyledons</taxon>
        <taxon>Gunneridae</taxon>
        <taxon>Pentapetalae</taxon>
        <taxon>rosids</taxon>
        <taxon>fabids</taxon>
        <taxon>Malpighiales</taxon>
        <taxon>Linaceae</taxon>
        <taxon>Linum</taxon>
    </lineage>
</organism>
<sequence>MAAILSTLQHSSSPENIHFHFIFTLPSLHKTILRSVPYLRCQLHIFAPSPIQGLIFTSIGHALDSSLNYARNHLLTLLPNCLTNVLYLDSDLILVDD</sequence>
<evidence type="ECO:0000256" key="6">
    <source>
        <dbReference type="ARBA" id="ARBA00022968"/>
    </source>
</evidence>
<keyword evidence="6" id="KW-0812">Transmembrane</keyword>
<dbReference type="InterPro" id="IPR029044">
    <property type="entry name" value="Nucleotide-diphossugar_trans"/>
</dbReference>
<proteinExistence type="inferred from homology"/>
<evidence type="ECO:0000256" key="5">
    <source>
        <dbReference type="ARBA" id="ARBA00022679"/>
    </source>
</evidence>
<dbReference type="InterPro" id="IPR050748">
    <property type="entry name" value="Glycosyltrans_8_dom-fam"/>
</dbReference>
<dbReference type="PANTHER" id="PTHR13778:SF69">
    <property type="entry name" value="HEXOSYLTRANSFERASE"/>
    <property type="match status" value="1"/>
</dbReference>
<accession>A0AAV2FQV6</accession>
<dbReference type="GO" id="GO:0005794">
    <property type="term" value="C:Golgi apparatus"/>
    <property type="evidence" value="ECO:0007669"/>
    <property type="project" value="TreeGrafter"/>
</dbReference>
<dbReference type="InterPro" id="IPR002495">
    <property type="entry name" value="Glyco_trans_8"/>
</dbReference>
<comment type="pathway">
    <text evidence="2">Glycan metabolism; pectin biosynthesis.</text>
</comment>
<dbReference type="AlphaFoldDB" id="A0AAV2FQV6"/>
<evidence type="ECO:0000313" key="8">
    <source>
        <dbReference type="EMBL" id="CAL1399968.1"/>
    </source>
</evidence>
<evidence type="ECO:0000256" key="7">
    <source>
        <dbReference type="RuleBase" id="RU362027"/>
    </source>
</evidence>
<dbReference type="Pfam" id="PF01501">
    <property type="entry name" value="Glyco_transf_8"/>
    <property type="match status" value="1"/>
</dbReference>
<dbReference type="Gene3D" id="3.90.550.10">
    <property type="entry name" value="Spore Coat Polysaccharide Biosynthesis Protein SpsA, Chain A"/>
    <property type="match status" value="1"/>
</dbReference>
<keyword evidence="4" id="KW-0328">Glycosyltransferase</keyword>
<comment type="subcellular location">
    <subcellularLocation>
        <location evidence="1">Membrane</location>
        <topology evidence="1">Single-pass type II membrane protein</topology>
    </subcellularLocation>
</comment>
<evidence type="ECO:0000313" key="9">
    <source>
        <dbReference type="Proteomes" id="UP001497516"/>
    </source>
</evidence>
<comment type="similarity">
    <text evidence="3 7">Belongs to the glycosyltransferase 8 family.</text>
</comment>
<dbReference type="PANTHER" id="PTHR13778">
    <property type="entry name" value="GLYCOSYLTRANSFERASE 8 DOMAIN-CONTAINING PROTEIN"/>
    <property type="match status" value="1"/>
</dbReference>
<name>A0AAV2FQV6_9ROSI</name>
<reference evidence="8 9" key="1">
    <citation type="submission" date="2024-04" db="EMBL/GenBank/DDBJ databases">
        <authorList>
            <person name="Fracassetti M."/>
        </authorList>
    </citation>
    <scope>NUCLEOTIDE SEQUENCE [LARGE SCALE GENOMIC DNA]</scope>
</reference>
<dbReference type="GO" id="GO:0016757">
    <property type="term" value="F:glycosyltransferase activity"/>
    <property type="evidence" value="ECO:0007669"/>
    <property type="project" value="UniProtKB-KW"/>
</dbReference>
<keyword evidence="9" id="KW-1185">Reference proteome</keyword>
<dbReference type="Proteomes" id="UP001497516">
    <property type="component" value="Chromosome 7"/>
</dbReference>
<evidence type="ECO:0000256" key="4">
    <source>
        <dbReference type="ARBA" id="ARBA00022676"/>
    </source>
</evidence>
<evidence type="ECO:0000256" key="3">
    <source>
        <dbReference type="ARBA" id="ARBA00006351"/>
    </source>
</evidence>
<keyword evidence="5" id="KW-0808">Transferase</keyword>
<dbReference type="EC" id="2.4.1.-" evidence="7"/>
<dbReference type="GO" id="GO:0016020">
    <property type="term" value="C:membrane"/>
    <property type="evidence" value="ECO:0007669"/>
    <property type="project" value="UniProtKB-SubCell"/>
</dbReference>
<dbReference type="SUPFAM" id="SSF53448">
    <property type="entry name" value="Nucleotide-diphospho-sugar transferases"/>
    <property type="match status" value="1"/>
</dbReference>
<gene>
    <name evidence="8" type="ORF">LTRI10_LOCUS40126</name>
</gene>
<protein>
    <recommendedName>
        <fullName evidence="7">Hexosyltransferase</fullName>
        <ecNumber evidence="7">2.4.1.-</ecNumber>
    </recommendedName>
</protein>
<keyword evidence="6" id="KW-0735">Signal-anchor</keyword>
<evidence type="ECO:0000256" key="1">
    <source>
        <dbReference type="ARBA" id="ARBA00004606"/>
    </source>
</evidence>
<evidence type="ECO:0000256" key="2">
    <source>
        <dbReference type="ARBA" id="ARBA00004877"/>
    </source>
</evidence>
<dbReference type="EMBL" id="OZ034820">
    <property type="protein sequence ID" value="CAL1399968.1"/>
    <property type="molecule type" value="Genomic_DNA"/>
</dbReference>